<dbReference type="EC" id="2.7.8.-" evidence="12"/>
<dbReference type="CDD" id="cd09110">
    <property type="entry name" value="PLDc_CLS_1"/>
    <property type="match status" value="1"/>
</dbReference>
<dbReference type="InterPro" id="IPR001736">
    <property type="entry name" value="PLipase_D/transphosphatidylase"/>
</dbReference>
<evidence type="ECO:0000256" key="12">
    <source>
        <dbReference type="NCBIfam" id="TIGR04265"/>
    </source>
</evidence>
<evidence type="ECO:0000256" key="6">
    <source>
        <dbReference type="ARBA" id="ARBA00022737"/>
    </source>
</evidence>
<dbReference type="InterPro" id="IPR022924">
    <property type="entry name" value="Cardiolipin_synthase"/>
</dbReference>
<dbReference type="CDD" id="cd09112">
    <property type="entry name" value="PLDc_CLS_2"/>
    <property type="match status" value="1"/>
</dbReference>
<evidence type="ECO:0000256" key="1">
    <source>
        <dbReference type="ARBA" id="ARBA00004651"/>
    </source>
</evidence>
<dbReference type="Pfam" id="PF13396">
    <property type="entry name" value="PLDc_N"/>
    <property type="match status" value="1"/>
</dbReference>
<dbReference type="PANTHER" id="PTHR21248">
    <property type="entry name" value="CARDIOLIPIN SYNTHASE"/>
    <property type="match status" value="1"/>
</dbReference>
<evidence type="ECO:0000256" key="13">
    <source>
        <dbReference type="SAM" id="Phobius"/>
    </source>
</evidence>
<evidence type="ECO:0000256" key="3">
    <source>
        <dbReference type="ARBA" id="ARBA00022516"/>
    </source>
</evidence>
<protein>
    <recommendedName>
        <fullName evidence="12">Cardiolipin synthase</fullName>
        <ecNumber evidence="12">2.7.8.-</ecNumber>
    </recommendedName>
</protein>
<dbReference type="InterPro" id="IPR027379">
    <property type="entry name" value="CLS_N"/>
</dbReference>
<comment type="caution">
    <text evidence="15">The sequence shown here is derived from an EMBL/GenBank/DDBJ whole genome shotgun (WGS) entry which is preliminary data.</text>
</comment>
<proteinExistence type="predicted"/>
<dbReference type="InterPro" id="IPR025202">
    <property type="entry name" value="PLD-like_dom"/>
</dbReference>
<dbReference type="PROSITE" id="PS50035">
    <property type="entry name" value="PLD"/>
    <property type="match status" value="2"/>
</dbReference>
<dbReference type="RefSeq" id="WP_375556592.1">
    <property type="nucleotide sequence ID" value="NZ_JBBVGT010000002.1"/>
</dbReference>
<keyword evidence="3" id="KW-0444">Lipid biosynthesis</keyword>
<keyword evidence="7 13" id="KW-1133">Transmembrane helix</keyword>
<evidence type="ECO:0000259" key="14">
    <source>
        <dbReference type="PROSITE" id="PS50035"/>
    </source>
</evidence>
<keyword evidence="5 13" id="KW-0812">Transmembrane</keyword>
<dbReference type="NCBIfam" id="TIGR04265">
    <property type="entry name" value="bac_cardiolipin"/>
    <property type="match status" value="1"/>
</dbReference>
<organism evidence="15 16">
    <name type="scientific">Albibacterium profundi</name>
    <dbReference type="NCBI Taxonomy" id="3134906"/>
    <lineage>
        <taxon>Bacteria</taxon>
        <taxon>Pseudomonadati</taxon>
        <taxon>Bacteroidota</taxon>
        <taxon>Sphingobacteriia</taxon>
        <taxon>Sphingobacteriales</taxon>
        <taxon>Sphingobacteriaceae</taxon>
        <taxon>Albibacterium</taxon>
    </lineage>
</organism>
<dbReference type="EMBL" id="JBBVGT010000002">
    <property type="protein sequence ID" value="MFB5945038.1"/>
    <property type="molecule type" value="Genomic_DNA"/>
</dbReference>
<dbReference type="Pfam" id="PF13091">
    <property type="entry name" value="PLDc_2"/>
    <property type="match status" value="2"/>
</dbReference>
<feature type="domain" description="PLD phosphodiesterase" evidence="14">
    <location>
        <begin position="401"/>
        <end position="428"/>
    </location>
</feature>
<keyword evidence="6" id="KW-0677">Repeat</keyword>
<keyword evidence="10" id="KW-0594">Phospholipid biosynthesis</keyword>
<dbReference type="SUPFAM" id="SSF56024">
    <property type="entry name" value="Phospholipase D/nuclease"/>
    <property type="match status" value="2"/>
</dbReference>
<keyword evidence="9 13" id="KW-0472">Membrane</keyword>
<reference evidence="15 16" key="1">
    <citation type="submission" date="2024-04" db="EMBL/GenBank/DDBJ databases">
        <title>Albibacterium profundi sp. nov., isolated from sediment of the Challenger Deep of Mariana Trench.</title>
        <authorList>
            <person name="Wang Y."/>
        </authorList>
    </citation>
    <scope>NUCLEOTIDE SEQUENCE [LARGE SCALE GENOMIC DNA]</scope>
    <source>
        <strain evidence="15 16">RHL897</strain>
    </source>
</reference>
<dbReference type="SMART" id="SM00155">
    <property type="entry name" value="PLDc"/>
    <property type="match status" value="2"/>
</dbReference>
<sequence length="488" mass="56548">MHDFLTPVLEFMREWYWAPLALIYTGVIITILAENRNPTKTLAWILVIVFLPGVGLLFYFFFGRRFQKKRIFREKNKDEHRSFFARWQEHRPMLEQNLEQLDKELGELASVYRFLYNENISAPLMNNYVKLLINGEKKFPELFKEIKQAKHHIHLEYYIYEEGGIGTELLELLLLKVREGVKVRLLVDDFGSSKLKKERILMQEGGVDFVRFLPVRFASISDSNYRNHRKVAIIDGDLAFVGGINVSDRYINNGKNRIYWRDTAVKIEGQSVFLLQFQFWLTWHFSEGAPYKLSEDYLVENIQNKGNSTVSFALSDPGSPAPYTMEAILLAISRAKHSIQICTPYFVPTDQISTALQVAAASGIKVELLMPRNSDSFIVHHASFSFLKPLLKRGVSVYLYEKGFMHAKTVCIDNKLAFVGTVNIDIRSFYINFEITSIIYDLKVCEELSSQFEEDKKVSLLVDIDFWKKRSVWARGLDSVCRLLAPLL</sequence>
<evidence type="ECO:0000313" key="16">
    <source>
        <dbReference type="Proteomes" id="UP001580928"/>
    </source>
</evidence>
<evidence type="ECO:0000256" key="2">
    <source>
        <dbReference type="ARBA" id="ARBA00022475"/>
    </source>
</evidence>
<feature type="transmembrane region" description="Helical" evidence="13">
    <location>
        <begin position="15"/>
        <end position="33"/>
    </location>
</feature>
<dbReference type="Proteomes" id="UP001580928">
    <property type="component" value="Unassembled WGS sequence"/>
</dbReference>
<dbReference type="PANTHER" id="PTHR21248:SF22">
    <property type="entry name" value="PHOSPHOLIPASE D"/>
    <property type="match status" value="1"/>
</dbReference>
<keyword evidence="11" id="KW-1208">Phospholipid metabolism</keyword>
<dbReference type="Gene3D" id="3.30.870.10">
    <property type="entry name" value="Endonuclease Chain A"/>
    <property type="match status" value="2"/>
</dbReference>
<comment type="subcellular location">
    <subcellularLocation>
        <location evidence="1">Cell membrane</location>
        <topology evidence="1">Multi-pass membrane protein</topology>
    </subcellularLocation>
</comment>
<evidence type="ECO:0000256" key="9">
    <source>
        <dbReference type="ARBA" id="ARBA00023136"/>
    </source>
</evidence>
<name>A0ABV5CCE7_9SPHI</name>
<keyword evidence="2" id="KW-1003">Cell membrane</keyword>
<gene>
    <name evidence="15" type="primary">cls</name>
    <name evidence="15" type="ORF">WKR92_04255</name>
</gene>
<feature type="transmembrane region" description="Helical" evidence="13">
    <location>
        <begin position="42"/>
        <end position="62"/>
    </location>
</feature>
<accession>A0ABV5CCE7</accession>
<evidence type="ECO:0000313" key="15">
    <source>
        <dbReference type="EMBL" id="MFB5945038.1"/>
    </source>
</evidence>
<evidence type="ECO:0000256" key="4">
    <source>
        <dbReference type="ARBA" id="ARBA00022679"/>
    </source>
</evidence>
<keyword evidence="4" id="KW-0808">Transferase</keyword>
<evidence type="ECO:0000256" key="10">
    <source>
        <dbReference type="ARBA" id="ARBA00023209"/>
    </source>
</evidence>
<feature type="domain" description="PLD phosphodiesterase" evidence="14">
    <location>
        <begin position="223"/>
        <end position="250"/>
    </location>
</feature>
<evidence type="ECO:0000256" key="7">
    <source>
        <dbReference type="ARBA" id="ARBA00022989"/>
    </source>
</evidence>
<evidence type="ECO:0000256" key="5">
    <source>
        <dbReference type="ARBA" id="ARBA00022692"/>
    </source>
</evidence>
<evidence type="ECO:0000256" key="11">
    <source>
        <dbReference type="ARBA" id="ARBA00023264"/>
    </source>
</evidence>
<evidence type="ECO:0000256" key="8">
    <source>
        <dbReference type="ARBA" id="ARBA00023098"/>
    </source>
</evidence>
<keyword evidence="8" id="KW-0443">Lipid metabolism</keyword>
<keyword evidence="16" id="KW-1185">Reference proteome</keyword>